<dbReference type="Proteomes" id="UP000887576">
    <property type="component" value="Unplaced"/>
</dbReference>
<accession>A0AC34Q3W8</accession>
<name>A0AC34Q3W8_9BILA</name>
<proteinExistence type="predicted"/>
<reference evidence="2" key="1">
    <citation type="submission" date="2022-11" db="UniProtKB">
        <authorList>
            <consortium name="WormBaseParasite"/>
        </authorList>
    </citation>
    <scope>IDENTIFICATION</scope>
</reference>
<evidence type="ECO:0000313" key="2">
    <source>
        <dbReference type="WBParaSite" id="JU765_v2.g12777.t1"/>
    </source>
</evidence>
<evidence type="ECO:0000313" key="1">
    <source>
        <dbReference type="Proteomes" id="UP000887576"/>
    </source>
</evidence>
<protein>
    <submittedName>
        <fullName evidence="2">G-protein coupled receptors family 1 profile domain-containing protein</fullName>
    </submittedName>
</protein>
<organism evidence="1 2">
    <name type="scientific">Panagrolaimus sp. JU765</name>
    <dbReference type="NCBI Taxonomy" id="591449"/>
    <lineage>
        <taxon>Eukaryota</taxon>
        <taxon>Metazoa</taxon>
        <taxon>Ecdysozoa</taxon>
        <taxon>Nematoda</taxon>
        <taxon>Chromadorea</taxon>
        <taxon>Rhabditida</taxon>
        <taxon>Tylenchina</taxon>
        <taxon>Panagrolaimomorpha</taxon>
        <taxon>Panagrolaimoidea</taxon>
        <taxon>Panagrolaimidae</taxon>
        <taxon>Panagrolaimus</taxon>
    </lineage>
</organism>
<dbReference type="WBParaSite" id="JU765_v2.g12777.t1">
    <property type="protein sequence ID" value="JU765_v2.g12777.t1"/>
    <property type="gene ID" value="JU765_v2.g12777"/>
</dbReference>
<sequence>MEITENKTGLVDCNDSESSGRALSPFAMRISLYFICIVGIVLNLVVLCKRKFKMKRRSYTTQISLQLLCFMAISDTISLASLLLVLCAQYLGIHHVGIMDLICK</sequence>